<dbReference type="EMBL" id="CAJNOC010002709">
    <property type="protein sequence ID" value="CAF0947608.1"/>
    <property type="molecule type" value="Genomic_DNA"/>
</dbReference>
<proteinExistence type="predicted"/>
<protein>
    <submittedName>
        <fullName evidence="1">Uncharacterized protein</fullName>
    </submittedName>
</protein>
<comment type="caution">
    <text evidence="1">The sequence shown here is derived from an EMBL/GenBank/DDBJ whole genome shotgun (WGS) entry which is preliminary data.</text>
</comment>
<sequence>MKSLNYKIILIILLLPAVFVYKLDSLNRNKRDNCVRKASFGIVQSSLISLNKFLKTTLDLTSIIGLLGTISQVTETIFDFNSVSNCDLNNELKNIVEKIENLESTVKCEWHKHYYREILSKLEHLIDFYNKYTQKKSNLSLDPIRKVCESDTEGISKIYSLIKMLFKQNELMANIENCCNYKTNLVNNLFARLISLSTLFVTSLKICEEALNIKTDFNTSVFYQDITQYVNYYTKQAILERFVIDKGYYGLDSSIKRLANKSVSLESFQNDYDFFKWKVVYVVNHYLNCYSEEAWKLKCSPRYLNWINTDSIFCSAKTVYTEISYQQIHALISWYHKDVKEDSSSNSVFENYDLAHDREEMLNYVVNKAKPLNFAITVLKGGIVFNMMNPVESFGGVNFKRLSKWFHGTYDTFWSKWYPKSEVIHPKFTQSAIFLPNKNSFFKDLIDFF</sequence>
<name>A0A814CW70_9BILA</name>
<keyword evidence="2" id="KW-1185">Reference proteome</keyword>
<evidence type="ECO:0000313" key="1">
    <source>
        <dbReference type="EMBL" id="CAF0947608.1"/>
    </source>
</evidence>
<evidence type="ECO:0000313" key="2">
    <source>
        <dbReference type="Proteomes" id="UP000663879"/>
    </source>
</evidence>
<reference evidence="1" key="1">
    <citation type="submission" date="2021-02" db="EMBL/GenBank/DDBJ databases">
        <authorList>
            <person name="Nowell W R."/>
        </authorList>
    </citation>
    <scope>NUCLEOTIDE SEQUENCE</scope>
    <source>
        <strain evidence="1">Ploen Becks lab</strain>
    </source>
</reference>
<dbReference type="OrthoDB" id="10399299at2759"/>
<accession>A0A814CW70</accession>
<dbReference type="AlphaFoldDB" id="A0A814CW70"/>
<organism evidence="1 2">
    <name type="scientific">Brachionus calyciflorus</name>
    <dbReference type="NCBI Taxonomy" id="104777"/>
    <lineage>
        <taxon>Eukaryota</taxon>
        <taxon>Metazoa</taxon>
        <taxon>Spiralia</taxon>
        <taxon>Gnathifera</taxon>
        <taxon>Rotifera</taxon>
        <taxon>Eurotatoria</taxon>
        <taxon>Monogononta</taxon>
        <taxon>Pseudotrocha</taxon>
        <taxon>Ploima</taxon>
        <taxon>Brachionidae</taxon>
        <taxon>Brachionus</taxon>
    </lineage>
</organism>
<dbReference type="Proteomes" id="UP000663879">
    <property type="component" value="Unassembled WGS sequence"/>
</dbReference>
<gene>
    <name evidence="1" type="ORF">OXX778_LOCUS13771</name>
</gene>